<gene>
    <name evidence="2" type="ORF">JKP88DRAFT_287368</name>
</gene>
<protein>
    <submittedName>
        <fullName evidence="2">Uncharacterized protein</fullName>
    </submittedName>
</protein>
<feature type="compositionally biased region" description="Basic residues" evidence="1">
    <location>
        <begin position="478"/>
        <end position="489"/>
    </location>
</feature>
<keyword evidence="3" id="KW-1185">Reference proteome</keyword>
<proteinExistence type="predicted"/>
<dbReference type="Proteomes" id="UP000664859">
    <property type="component" value="Unassembled WGS sequence"/>
</dbReference>
<organism evidence="2 3">
    <name type="scientific">Tribonema minus</name>
    <dbReference type="NCBI Taxonomy" id="303371"/>
    <lineage>
        <taxon>Eukaryota</taxon>
        <taxon>Sar</taxon>
        <taxon>Stramenopiles</taxon>
        <taxon>Ochrophyta</taxon>
        <taxon>PX clade</taxon>
        <taxon>Xanthophyceae</taxon>
        <taxon>Tribonematales</taxon>
        <taxon>Tribonemataceae</taxon>
        <taxon>Tribonema</taxon>
    </lineage>
</organism>
<feature type="compositionally biased region" description="Low complexity" evidence="1">
    <location>
        <begin position="388"/>
        <end position="409"/>
    </location>
</feature>
<dbReference type="AlphaFoldDB" id="A0A835Z7J5"/>
<evidence type="ECO:0000256" key="1">
    <source>
        <dbReference type="SAM" id="MobiDB-lite"/>
    </source>
</evidence>
<feature type="region of interest" description="Disordered" evidence="1">
    <location>
        <begin position="260"/>
        <end position="342"/>
    </location>
</feature>
<evidence type="ECO:0000313" key="2">
    <source>
        <dbReference type="EMBL" id="KAG5188661.1"/>
    </source>
</evidence>
<comment type="caution">
    <text evidence="2">The sequence shown here is derived from an EMBL/GenBank/DDBJ whole genome shotgun (WGS) entry which is preliminary data.</text>
</comment>
<feature type="region of interest" description="Disordered" evidence="1">
    <location>
        <begin position="470"/>
        <end position="489"/>
    </location>
</feature>
<name>A0A835Z7J5_9STRA</name>
<dbReference type="EMBL" id="JAFCMP010000067">
    <property type="protein sequence ID" value="KAG5188661.1"/>
    <property type="molecule type" value="Genomic_DNA"/>
</dbReference>
<evidence type="ECO:0000313" key="3">
    <source>
        <dbReference type="Proteomes" id="UP000664859"/>
    </source>
</evidence>
<accession>A0A835Z7J5</accession>
<feature type="compositionally biased region" description="Low complexity" evidence="1">
    <location>
        <begin position="260"/>
        <end position="279"/>
    </location>
</feature>
<feature type="compositionally biased region" description="Low complexity" evidence="1">
    <location>
        <begin position="303"/>
        <end position="342"/>
    </location>
</feature>
<sequence length="489" mass="54188">MDLSVAHAVAEELRHKHIRTLEVLDRVVKENEGLRRQLRAWSCGKQAEGATGGLLPLADDDTVFLTSGAEFANERELADARDRVGVLSVEVYNLREALRAARGELCESRDSNSTLLASYNAERARTASRRDSVCPRCLDTRQQLASLREAHEKELKAASERHAAALVTAQQSASAHKEVSEQQLEVAQSTRDDWAERVAEAEAAAAAAQRAAAAAQEREAGAHRELKKALLIADSARARAQQAEVERELAEAELLRQQQQQEQQRQQQQQQRRQQQGQRTEASPPPPTRNGRKTSLPGKREAPAQVAATAAQQTEQQRQQQQPDDQQQEQQQPRTRSGPVVVLPSVLPEWPASAPDRPAPMYRRHTVSQPVLAAHLLLPQQSLPPPSQQQEQQQQVQQRQRQPPQQSPQKQPPPCSGVSFGNSDAVFDTLRRENDRLRMQLTQQRAAQAVLLRSSTARGCTGVLLGKFGRQGQGGKGRGVHTRRLSSVM</sequence>
<feature type="region of interest" description="Disordered" evidence="1">
    <location>
        <begin position="381"/>
        <end position="423"/>
    </location>
</feature>
<reference evidence="2" key="1">
    <citation type="submission" date="2021-02" db="EMBL/GenBank/DDBJ databases">
        <title>First Annotated Genome of the Yellow-green Alga Tribonema minus.</title>
        <authorList>
            <person name="Mahan K.M."/>
        </authorList>
    </citation>
    <scope>NUCLEOTIDE SEQUENCE</scope>
    <source>
        <strain evidence="2">UTEX B ZZ1240</strain>
    </source>
</reference>